<dbReference type="EMBL" id="JAMZIH010007548">
    <property type="protein sequence ID" value="KAJ1672982.1"/>
    <property type="molecule type" value="Genomic_DNA"/>
</dbReference>
<keyword evidence="2" id="KW-1185">Reference proteome</keyword>
<keyword evidence="1" id="KW-0396">Initiation factor</keyword>
<protein>
    <submittedName>
        <fullName evidence="1">Translation initiation factor eIF3 subunit</fullName>
    </submittedName>
</protein>
<accession>A0ACC1H9C1</accession>
<organism evidence="1 2">
    <name type="scientific">Spiromyces aspiralis</name>
    <dbReference type="NCBI Taxonomy" id="68401"/>
    <lineage>
        <taxon>Eukaryota</taxon>
        <taxon>Fungi</taxon>
        <taxon>Fungi incertae sedis</taxon>
        <taxon>Zoopagomycota</taxon>
        <taxon>Kickxellomycotina</taxon>
        <taxon>Kickxellomycetes</taxon>
        <taxon>Kickxellales</taxon>
        <taxon>Kickxellaceae</taxon>
        <taxon>Spiromyces</taxon>
    </lineage>
</organism>
<name>A0ACC1H9C1_9FUNG</name>
<comment type="caution">
    <text evidence="1">The sequence shown here is derived from an EMBL/GenBank/DDBJ whole genome shotgun (WGS) entry which is preliminary data.</text>
</comment>
<feature type="non-terminal residue" evidence="1">
    <location>
        <position position="1"/>
    </location>
</feature>
<reference evidence="1" key="1">
    <citation type="submission" date="2022-06" db="EMBL/GenBank/DDBJ databases">
        <title>Phylogenomic reconstructions and comparative analyses of Kickxellomycotina fungi.</title>
        <authorList>
            <person name="Reynolds N.K."/>
            <person name="Stajich J.E."/>
            <person name="Barry K."/>
            <person name="Grigoriev I.V."/>
            <person name="Crous P."/>
            <person name="Smith M.E."/>
        </authorList>
    </citation>
    <scope>NUCLEOTIDE SEQUENCE</scope>
    <source>
        <strain evidence="1">RSA 2271</strain>
    </source>
</reference>
<dbReference type="Proteomes" id="UP001145114">
    <property type="component" value="Unassembled WGS sequence"/>
</dbReference>
<keyword evidence="1" id="KW-0648">Protein biosynthesis</keyword>
<gene>
    <name evidence="1" type="primary">TIF34_2</name>
    <name evidence="1" type="ORF">EV182_006114</name>
</gene>
<sequence>AASEVTTTSSRQGKFESRFHHKIFEIEVGRVKGHFGPINTIAIRPDGKGFSSGGEDGYVRIHAFDPDYFKFKFDV</sequence>
<evidence type="ECO:0000313" key="2">
    <source>
        <dbReference type="Proteomes" id="UP001145114"/>
    </source>
</evidence>
<evidence type="ECO:0000313" key="1">
    <source>
        <dbReference type="EMBL" id="KAJ1672982.1"/>
    </source>
</evidence>
<proteinExistence type="predicted"/>